<dbReference type="InterPro" id="IPR025197">
    <property type="entry name" value="DUF4116"/>
</dbReference>
<proteinExistence type="predicted"/>
<protein>
    <recommendedName>
        <fullName evidence="1">DUF4116 domain-containing protein</fullName>
    </recommendedName>
</protein>
<reference evidence="2 3" key="1">
    <citation type="submission" date="2015-11" db="EMBL/GenBank/DDBJ databases">
        <title>Genomic analysis of 38 Legionella species identifies large and diverse effector repertoires.</title>
        <authorList>
            <person name="Burstein D."/>
            <person name="Amaro F."/>
            <person name="Zusman T."/>
            <person name="Lifshitz Z."/>
            <person name="Cohen O."/>
            <person name="Gilbert J.A."/>
            <person name="Pupko T."/>
            <person name="Shuman H.A."/>
            <person name="Segal G."/>
        </authorList>
    </citation>
    <scope>NUCLEOTIDE SEQUENCE [LARGE SCALE GENOMIC DNA]</scope>
    <source>
        <strain evidence="2 3">SC-63-C7</strain>
    </source>
</reference>
<dbReference type="Pfam" id="PF13475">
    <property type="entry name" value="DUF4116"/>
    <property type="match status" value="1"/>
</dbReference>
<evidence type="ECO:0000313" key="2">
    <source>
        <dbReference type="EMBL" id="KTD60911.1"/>
    </source>
</evidence>
<dbReference type="EMBL" id="LNYU01000045">
    <property type="protein sequence ID" value="KTD60911.1"/>
    <property type="molecule type" value="Genomic_DNA"/>
</dbReference>
<feature type="domain" description="DUF4116" evidence="1">
    <location>
        <begin position="124"/>
        <end position="168"/>
    </location>
</feature>
<dbReference type="Proteomes" id="UP000054703">
    <property type="component" value="Unassembled WGS sequence"/>
</dbReference>
<evidence type="ECO:0000313" key="3">
    <source>
        <dbReference type="Proteomes" id="UP000054703"/>
    </source>
</evidence>
<keyword evidence="3" id="KW-1185">Reference proteome</keyword>
<gene>
    <name evidence="2" type="ORF">Lsan_1916</name>
</gene>
<dbReference type="PATRIC" id="fig|45074.5.peg.2047"/>
<comment type="caution">
    <text evidence="2">The sequence shown here is derived from an EMBL/GenBank/DDBJ whole genome shotgun (WGS) entry which is preliminary data.</text>
</comment>
<organism evidence="2 3">
    <name type="scientific">Legionella santicrucis</name>
    <dbReference type="NCBI Taxonomy" id="45074"/>
    <lineage>
        <taxon>Bacteria</taxon>
        <taxon>Pseudomonadati</taxon>
        <taxon>Pseudomonadota</taxon>
        <taxon>Gammaproteobacteria</taxon>
        <taxon>Legionellales</taxon>
        <taxon>Legionellaceae</taxon>
        <taxon>Legionella</taxon>
    </lineage>
</organism>
<dbReference type="AlphaFoldDB" id="A0A0W0YW39"/>
<accession>A0A0W0YW39</accession>
<sequence>MYTQFANDSERLIHPQGKKINANLMKSIFNNQLSDLEISVLKKGMSAFSIEDDSVSNKYRLFVCLLLSDEFLAEEESLINFASERLGLTIQQIAEAALLSGQLNLVNKLSSQSNGLSAEDYVKICLAVVQNNGSALQYVRSDGLSKDDYAKICLAAVQNDSWALEYVKSDRLSREDYAKICLAAVQNENWAIGYINVDGLNNDDYGKICLVAVQNEGLTLPLQYVNSNVLGKKDYAKICLAAVQNKGEALQDVKSDDLNKVDYAKICLAAVQNKGEALQDVKSDDLNKEDYAKICLAAVQNNSRALQYIKSDGLSKEDYASIHLDCWTQRHQFSELFPTDVLKEFIKEKKIALDLIKSNYGVFDKLPPESKKEVNKIKLEMAKYCQTIIVKLDDDYEMEDTYRIYAVKHADSYPVCIRTKEQLQELLLFISKNGLNNSINVAIIGHSNLKSNEIASFSSQDLTQLKKSYPFIKKFTLIGCDTAGDKSILPAEAAKLELLKKGIQSSLISQYPQLREDTLRLDELATAILTDSYPSRCGLAVINKEMDELTLKHQFPETLDAAYMLVQNKNGSSYSVHYIHRGTNGVQSELICPTLSEFQLQQLKDLNFTINTKKPDGYRLKNKQFISKKDYDQLNNEERSKIEAQLLRDKKGKPVPNLIPTKKSIFDEVDITIWAQSNTGKIALLDDQVRKKIMFTTKHKTEFKERDYNTKQNNEDKPIHAQHITISSENEDFFKMGECLVTRVVNAMKQEGVKDVVIKGYRSLLYPSPSEEQPNTGRLYGINSHENIFRSAYSQTFFGSNKTTNLNLEKLRDCQIKATEEGRTKAVNVFL</sequence>
<name>A0A0W0YW39_9GAMM</name>
<evidence type="ECO:0000259" key="1">
    <source>
        <dbReference type="Pfam" id="PF13475"/>
    </source>
</evidence>
<dbReference type="RefSeq" id="WP_058514194.1">
    <property type="nucleotide sequence ID" value="NZ_CAAAIH010000037.1"/>
</dbReference>
<dbReference type="OrthoDB" id="10020448at2"/>